<feature type="region of interest" description="Disordered" evidence="17">
    <location>
        <begin position="442"/>
        <end position="473"/>
    </location>
</feature>
<keyword evidence="4" id="KW-0808">Transferase</keyword>
<feature type="binding site" evidence="15">
    <location>
        <position position="153"/>
    </location>
    <ligand>
        <name>ATP</name>
        <dbReference type="ChEBI" id="CHEBI:30616"/>
    </ligand>
</feature>
<dbReference type="InterPro" id="IPR008271">
    <property type="entry name" value="Ser/Thr_kinase_AS"/>
</dbReference>
<protein>
    <recommendedName>
        <fullName evidence="18">Protein kinase domain-containing protein</fullName>
    </recommendedName>
</protein>
<keyword evidence="11" id="KW-1133">Transmembrane helix</keyword>
<dbReference type="Gramene" id="OMERI12G13150.2">
    <property type="protein sequence ID" value="OMERI12G13150.2"/>
    <property type="gene ID" value="OMERI12G13150"/>
</dbReference>
<dbReference type="InterPro" id="IPR000719">
    <property type="entry name" value="Prot_kinase_dom"/>
</dbReference>
<evidence type="ECO:0000256" key="14">
    <source>
        <dbReference type="ARBA" id="ARBA00023180"/>
    </source>
</evidence>
<keyword evidence="3" id="KW-0597">Phosphoprotein</keyword>
<dbReference type="PROSITE" id="PS50011">
    <property type="entry name" value="PROTEIN_KINASE_DOM"/>
    <property type="match status" value="1"/>
</dbReference>
<keyword evidence="20" id="KW-1185">Reference proteome</keyword>
<feature type="domain" description="Protein kinase" evidence="18">
    <location>
        <begin position="125"/>
        <end position="426"/>
    </location>
</feature>
<dbReference type="GO" id="GO:0005524">
    <property type="term" value="F:ATP binding"/>
    <property type="evidence" value="ECO:0007669"/>
    <property type="project" value="UniProtKB-UniRule"/>
</dbReference>
<keyword evidence="14" id="KW-0325">Glycoprotein</keyword>
<evidence type="ECO:0000256" key="7">
    <source>
        <dbReference type="ARBA" id="ARBA00022737"/>
    </source>
</evidence>
<dbReference type="GO" id="GO:0016020">
    <property type="term" value="C:membrane"/>
    <property type="evidence" value="ECO:0007669"/>
    <property type="project" value="UniProtKB-SubCell"/>
</dbReference>
<evidence type="ECO:0000256" key="11">
    <source>
        <dbReference type="ARBA" id="ARBA00022989"/>
    </source>
</evidence>
<dbReference type="Gene3D" id="1.10.510.10">
    <property type="entry name" value="Transferase(Phosphotransferase) domain 1"/>
    <property type="match status" value="1"/>
</dbReference>
<dbReference type="eggNOG" id="KOG1187">
    <property type="taxonomic scope" value="Eukaryota"/>
</dbReference>
<evidence type="ECO:0000256" key="10">
    <source>
        <dbReference type="ARBA" id="ARBA00022840"/>
    </source>
</evidence>
<keyword evidence="7" id="KW-0677">Repeat</keyword>
<dbReference type="SMART" id="SM00220">
    <property type="entry name" value="S_TKc"/>
    <property type="match status" value="1"/>
</dbReference>
<reference evidence="19" key="2">
    <citation type="submission" date="2018-05" db="EMBL/GenBank/DDBJ databases">
        <title>OmerRS3 (Oryza meridionalis Reference Sequence Version 3).</title>
        <authorList>
            <person name="Zhang J."/>
            <person name="Kudrna D."/>
            <person name="Lee S."/>
            <person name="Talag J."/>
            <person name="Welchert J."/>
            <person name="Wing R.A."/>
        </authorList>
    </citation>
    <scope>NUCLEOTIDE SEQUENCE [LARGE SCALE GENOMIC DNA]</scope>
    <source>
        <strain evidence="19">cv. OR44</strain>
    </source>
</reference>
<keyword evidence="6" id="KW-0732">Signal</keyword>
<accession>A0A0E0FE13</accession>
<feature type="compositionally biased region" description="Polar residues" evidence="17">
    <location>
        <begin position="443"/>
        <end position="459"/>
    </location>
</feature>
<dbReference type="EnsemblPlants" id="OMERI12G13150.2">
    <property type="protein sequence ID" value="OMERI12G13150.2"/>
    <property type="gene ID" value="OMERI12G13150"/>
</dbReference>
<name>A0A0E0FE13_9ORYZ</name>
<comment type="similarity">
    <text evidence="16">Belongs to the protein kinase superfamily.</text>
</comment>
<keyword evidence="9" id="KW-0418">Kinase</keyword>
<dbReference type="Pfam" id="PF07714">
    <property type="entry name" value="PK_Tyr_Ser-Thr"/>
    <property type="match status" value="1"/>
</dbReference>
<dbReference type="SUPFAM" id="SSF56112">
    <property type="entry name" value="Protein kinase-like (PK-like)"/>
    <property type="match status" value="1"/>
</dbReference>
<keyword evidence="8 15" id="KW-0547">Nucleotide-binding</keyword>
<keyword evidence="2 16" id="KW-0723">Serine/threonine-protein kinase</keyword>
<dbReference type="AlphaFoldDB" id="A0A0E0FE13"/>
<dbReference type="InterPro" id="IPR052059">
    <property type="entry name" value="CR_Ser/Thr_kinase"/>
</dbReference>
<keyword evidence="12" id="KW-0472">Membrane</keyword>
<evidence type="ECO:0000256" key="1">
    <source>
        <dbReference type="ARBA" id="ARBA00004167"/>
    </source>
</evidence>
<organism evidence="19">
    <name type="scientific">Oryza meridionalis</name>
    <dbReference type="NCBI Taxonomy" id="40149"/>
    <lineage>
        <taxon>Eukaryota</taxon>
        <taxon>Viridiplantae</taxon>
        <taxon>Streptophyta</taxon>
        <taxon>Embryophyta</taxon>
        <taxon>Tracheophyta</taxon>
        <taxon>Spermatophyta</taxon>
        <taxon>Magnoliopsida</taxon>
        <taxon>Liliopsida</taxon>
        <taxon>Poales</taxon>
        <taxon>Poaceae</taxon>
        <taxon>BOP clade</taxon>
        <taxon>Oryzoideae</taxon>
        <taxon>Oryzeae</taxon>
        <taxon>Oryzinae</taxon>
        <taxon>Oryza</taxon>
    </lineage>
</organism>
<dbReference type="PROSITE" id="PS00108">
    <property type="entry name" value="PROTEIN_KINASE_ST"/>
    <property type="match status" value="1"/>
</dbReference>
<evidence type="ECO:0000256" key="13">
    <source>
        <dbReference type="ARBA" id="ARBA00023170"/>
    </source>
</evidence>
<evidence type="ECO:0000256" key="12">
    <source>
        <dbReference type="ARBA" id="ARBA00023136"/>
    </source>
</evidence>
<evidence type="ECO:0000256" key="5">
    <source>
        <dbReference type="ARBA" id="ARBA00022692"/>
    </source>
</evidence>
<dbReference type="STRING" id="40149.A0A0E0FE13"/>
<comment type="subcellular location">
    <subcellularLocation>
        <location evidence="1">Membrane</location>
        <topology evidence="1">Single-pass membrane protein</topology>
    </subcellularLocation>
</comment>
<proteinExistence type="inferred from homology"/>
<dbReference type="InterPro" id="IPR001245">
    <property type="entry name" value="Ser-Thr/Tyr_kinase_cat_dom"/>
</dbReference>
<dbReference type="Gene3D" id="3.30.200.20">
    <property type="entry name" value="Phosphorylase Kinase, domain 1"/>
    <property type="match status" value="1"/>
</dbReference>
<sequence>MAPIASTGSTMSFPCYFPELQPAKVNPSGTSAGGLPYIQGFRAESSMLLLLQLQIHTLSSSFFSSPRVLCWVLAVLGSSYRLQASSLSAGELTDLQVLLFTKNIPTIRNVKIYSSKELRKATKNFCSGHKLGQGSFGCVYLGKFRNGQKVAIKVLSSESRQGTREFLNELSVISNINHHNLVKLHGCCVDGDQKMLVYNYLENNSLAQSLFGKEQKKSVSSRFSNHGNSHSSIQLDWKTRVKICIGVASGLKYLHEEVRPVIVHRDIKASNILLDKDLSPKISDFGLAKLFPGNMTHISTRVAGTLGYLAPEYAIRGQLTKKADVYSFGVLLLEIVSGRCHTDPRLPLQDQFLLERAWALYESGDLKSLVDSTLKGVFDNKEAQRLLKIGLLCTQDTPKIRPSMSTIVKMLKGECAIGDKIMRPGLITDVMDLKIRTVEPVQFSASPPKSPSDSNSQVSMLAVAGSTVVEESP</sequence>
<dbReference type="PANTHER" id="PTHR47973">
    <property type="entry name" value="CYSTEINE-RICH RECEPTOR-LIKE PROTEIN KINASE 3"/>
    <property type="match status" value="1"/>
</dbReference>
<evidence type="ECO:0000256" key="4">
    <source>
        <dbReference type="ARBA" id="ARBA00022679"/>
    </source>
</evidence>
<dbReference type="FunFam" id="3.30.200.20:FF:000421">
    <property type="entry name" value="Serine/threonine-protein kinase receptor"/>
    <property type="match status" value="1"/>
</dbReference>
<evidence type="ECO:0000313" key="19">
    <source>
        <dbReference type="EnsemblPlants" id="OMERI12G13150.2"/>
    </source>
</evidence>
<keyword evidence="5" id="KW-0812">Transmembrane</keyword>
<evidence type="ECO:0000256" key="17">
    <source>
        <dbReference type="SAM" id="MobiDB-lite"/>
    </source>
</evidence>
<evidence type="ECO:0000256" key="15">
    <source>
        <dbReference type="PROSITE-ProRule" id="PRU10141"/>
    </source>
</evidence>
<dbReference type="InterPro" id="IPR011009">
    <property type="entry name" value="Kinase-like_dom_sf"/>
</dbReference>
<evidence type="ECO:0000259" key="18">
    <source>
        <dbReference type="PROSITE" id="PS50011"/>
    </source>
</evidence>
<evidence type="ECO:0000256" key="9">
    <source>
        <dbReference type="ARBA" id="ARBA00022777"/>
    </source>
</evidence>
<dbReference type="Proteomes" id="UP000008021">
    <property type="component" value="Chromosome 12"/>
</dbReference>
<evidence type="ECO:0000256" key="8">
    <source>
        <dbReference type="ARBA" id="ARBA00022741"/>
    </source>
</evidence>
<evidence type="ECO:0000256" key="2">
    <source>
        <dbReference type="ARBA" id="ARBA00022527"/>
    </source>
</evidence>
<dbReference type="GO" id="GO:0004674">
    <property type="term" value="F:protein serine/threonine kinase activity"/>
    <property type="evidence" value="ECO:0007669"/>
    <property type="project" value="UniProtKB-KW"/>
</dbReference>
<reference evidence="19" key="1">
    <citation type="submission" date="2015-04" db="UniProtKB">
        <authorList>
            <consortium name="EnsemblPlants"/>
        </authorList>
    </citation>
    <scope>IDENTIFICATION</scope>
</reference>
<keyword evidence="10 15" id="KW-0067">ATP-binding</keyword>
<evidence type="ECO:0000256" key="6">
    <source>
        <dbReference type="ARBA" id="ARBA00022729"/>
    </source>
</evidence>
<dbReference type="InterPro" id="IPR017441">
    <property type="entry name" value="Protein_kinase_ATP_BS"/>
</dbReference>
<evidence type="ECO:0000313" key="20">
    <source>
        <dbReference type="Proteomes" id="UP000008021"/>
    </source>
</evidence>
<evidence type="ECO:0000256" key="16">
    <source>
        <dbReference type="RuleBase" id="RU000304"/>
    </source>
</evidence>
<dbReference type="PROSITE" id="PS00107">
    <property type="entry name" value="PROTEIN_KINASE_ATP"/>
    <property type="match status" value="1"/>
</dbReference>
<dbReference type="CDD" id="cd14066">
    <property type="entry name" value="STKc_IRAK"/>
    <property type="match status" value="1"/>
</dbReference>
<keyword evidence="13" id="KW-0675">Receptor</keyword>
<dbReference type="FunFam" id="1.10.510.10:FF:000044">
    <property type="entry name" value="Putative LRR receptor-like serine/threonine-protein kinase"/>
    <property type="match status" value="1"/>
</dbReference>
<evidence type="ECO:0000256" key="3">
    <source>
        <dbReference type="ARBA" id="ARBA00022553"/>
    </source>
</evidence>